<organism evidence="1 2">
    <name type="scientific">Adineta ricciae</name>
    <name type="common">Rotifer</name>
    <dbReference type="NCBI Taxonomy" id="249248"/>
    <lineage>
        <taxon>Eukaryota</taxon>
        <taxon>Metazoa</taxon>
        <taxon>Spiralia</taxon>
        <taxon>Gnathifera</taxon>
        <taxon>Rotifera</taxon>
        <taxon>Eurotatoria</taxon>
        <taxon>Bdelloidea</taxon>
        <taxon>Adinetida</taxon>
        <taxon>Adinetidae</taxon>
        <taxon>Adineta</taxon>
    </lineage>
</organism>
<evidence type="ECO:0000313" key="2">
    <source>
        <dbReference type="Proteomes" id="UP000663828"/>
    </source>
</evidence>
<gene>
    <name evidence="1" type="ORF">XAT740_LOCUS18839</name>
</gene>
<keyword evidence="2" id="KW-1185">Reference proteome</keyword>
<name>A0A814PU07_ADIRI</name>
<dbReference type="AlphaFoldDB" id="A0A814PU07"/>
<proteinExistence type="predicted"/>
<comment type="caution">
    <text evidence="1">The sequence shown here is derived from an EMBL/GenBank/DDBJ whole genome shotgun (WGS) entry which is preliminary data.</text>
</comment>
<sequence>MMESIPFTVQQRIGTEFEHILSTFNGLTINIGLLQLLKLLKHINSQTFSCKGFLRSTYLVNSYFNDGGPVEEFFIPLLRTMKTLLLMWIVFKGTTFYHLYYPILQRLCEEDDDTLEQCHDCLLDIPEQYGDSLQGALDNDDSSTGEGTSAMDDDFGTTCMEEDPFVSIMELWSISNCHIYLQMIAAIDEQR</sequence>
<dbReference type="Proteomes" id="UP000663828">
    <property type="component" value="Unassembled WGS sequence"/>
</dbReference>
<protein>
    <submittedName>
        <fullName evidence="1">Uncharacterized protein</fullName>
    </submittedName>
</protein>
<dbReference type="EMBL" id="CAJNOR010001268">
    <property type="protein sequence ID" value="CAF1110590.1"/>
    <property type="molecule type" value="Genomic_DNA"/>
</dbReference>
<evidence type="ECO:0000313" key="1">
    <source>
        <dbReference type="EMBL" id="CAF1110590.1"/>
    </source>
</evidence>
<reference evidence="1" key="1">
    <citation type="submission" date="2021-02" db="EMBL/GenBank/DDBJ databases">
        <authorList>
            <person name="Nowell W R."/>
        </authorList>
    </citation>
    <scope>NUCLEOTIDE SEQUENCE</scope>
</reference>
<accession>A0A814PU07</accession>